<accession>A0A4Z0BUA8</accession>
<keyword evidence="2" id="KW-1185">Reference proteome</keyword>
<evidence type="ECO:0000313" key="1">
    <source>
        <dbReference type="EMBL" id="TFZ02907.1"/>
    </source>
</evidence>
<protein>
    <submittedName>
        <fullName evidence="1">Uncharacterized protein</fullName>
    </submittedName>
</protein>
<dbReference type="RefSeq" id="WP_135264431.1">
    <property type="nucleotide sequence ID" value="NZ_SMLM01000002.1"/>
</dbReference>
<reference evidence="1 2" key="1">
    <citation type="submission" date="2019-03" db="EMBL/GenBank/DDBJ databases">
        <title>Ramlibacter henchirensis DSM 14656, whole genome shotgun sequence.</title>
        <authorList>
            <person name="Zhang X."/>
            <person name="Feng G."/>
            <person name="Zhu H."/>
        </authorList>
    </citation>
    <scope>NUCLEOTIDE SEQUENCE [LARGE SCALE GENOMIC DNA]</scope>
    <source>
        <strain evidence="1 2">DSM 14656</strain>
    </source>
</reference>
<proteinExistence type="predicted"/>
<name>A0A4Z0BUA8_9BURK</name>
<dbReference type="OrthoDB" id="9772295at2"/>
<comment type="caution">
    <text evidence="1">The sequence shown here is derived from an EMBL/GenBank/DDBJ whole genome shotgun (WGS) entry which is preliminary data.</text>
</comment>
<dbReference type="EMBL" id="SMLM01000002">
    <property type="protein sequence ID" value="TFZ02907.1"/>
    <property type="molecule type" value="Genomic_DNA"/>
</dbReference>
<sequence length="62" mass="7103">MPAAWKRLPRAPELVEAWNRMQRSVRQALEGQRSGTREAYLLDHYGTTAAAMVAHHLSMPRM</sequence>
<gene>
    <name evidence="1" type="ORF">EZ313_16870</name>
</gene>
<evidence type="ECO:0000313" key="2">
    <source>
        <dbReference type="Proteomes" id="UP000298180"/>
    </source>
</evidence>
<organism evidence="1 2">
    <name type="scientific">Ramlibacter henchirensis</name>
    <dbReference type="NCBI Taxonomy" id="204072"/>
    <lineage>
        <taxon>Bacteria</taxon>
        <taxon>Pseudomonadati</taxon>
        <taxon>Pseudomonadota</taxon>
        <taxon>Betaproteobacteria</taxon>
        <taxon>Burkholderiales</taxon>
        <taxon>Comamonadaceae</taxon>
        <taxon>Ramlibacter</taxon>
    </lineage>
</organism>
<dbReference type="AlphaFoldDB" id="A0A4Z0BUA8"/>
<dbReference type="Proteomes" id="UP000298180">
    <property type="component" value="Unassembled WGS sequence"/>
</dbReference>